<dbReference type="GO" id="GO:0008124">
    <property type="term" value="F:4-alpha-hydroxytetrahydrobiopterin dehydratase activity"/>
    <property type="evidence" value="ECO:0007669"/>
    <property type="project" value="UniProtKB-UniRule"/>
</dbReference>
<dbReference type="PANTHER" id="PTHR12599:SF0">
    <property type="entry name" value="PTERIN-4-ALPHA-CARBINOLAMINE DEHYDRATASE"/>
    <property type="match status" value="1"/>
</dbReference>
<dbReference type="InterPro" id="IPR001533">
    <property type="entry name" value="Pterin_deHydtase"/>
</dbReference>
<comment type="catalytic activity">
    <reaction evidence="1 4">
        <text>(4aS,6R)-4a-hydroxy-L-erythro-5,6,7,8-tetrahydrobiopterin = (6R)-L-erythro-6,7-dihydrobiopterin + H2O</text>
        <dbReference type="Rhea" id="RHEA:11920"/>
        <dbReference type="ChEBI" id="CHEBI:15377"/>
        <dbReference type="ChEBI" id="CHEBI:15642"/>
        <dbReference type="ChEBI" id="CHEBI:43120"/>
        <dbReference type="EC" id="4.2.1.96"/>
    </reaction>
</comment>
<comment type="caution">
    <text evidence="5">The sequence shown here is derived from an EMBL/GenBank/DDBJ whole genome shotgun (WGS) entry which is preliminary data.</text>
</comment>
<dbReference type="AlphaFoldDB" id="A0A511MK84"/>
<dbReference type="PANTHER" id="PTHR12599">
    <property type="entry name" value="PTERIN-4-ALPHA-CARBINOLAMINE DEHYDRATASE"/>
    <property type="match status" value="1"/>
</dbReference>
<dbReference type="InterPro" id="IPR036428">
    <property type="entry name" value="PCD_sf"/>
</dbReference>
<evidence type="ECO:0000313" key="5">
    <source>
        <dbReference type="EMBL" id="GEM41050.1"/>
    </source>
</evidence>
<dbReference type="CDD" id="cd00488">
    <property type="entry name" value="PCD_DCoH"/>
    <property type="match status" value="1"/>
</dbReference>
<reference evidence="5 6" key="1">
    <citation type="submission" date="2019-07" db="EMBL/GenBank/DDBJ databases">
        <title>Whole genome shotgun sequence of Nocardia ninae NBRC 108245.</title>
        <authorList>
            <person name="Hosoyama A."/>
            <person name="Uohara A."/>
            <person name="Ohji S."/>
            <person name="Ichikawa N."/>
        </authorList>
    </citation>
    <scope>NUCLEOTIDE SEQUENCE [LARGE SCALE GENOMIC DNA]</scope>
    <source>
        <strain evidence="5 6">NBRC 108245</strain>
    </source>
</reference>
<keyword evidence="6" id="KW-1185">Reference proteome</keyword>
<evidence type="ECO:0000256" key="1">
    <source>
        <dbReference type="ARBA" id="ARBA00001554"/>
    </source>
</evidence>
<dbReference type="RefSeq" id="WP_147137360.1">
    <property type="nucleotide sequence ID" value="NZ_BJXA01000045.1"/>
</dbReference>
<evidence type="ECO:0000313" key="6">
    <source>
        <dbReference type="Proteomes" id="UP000321424"/>
    </source>
</evidence>
<proteinExistence type="inferred from homology"/>
<evidence type="ECO:0000256" key="4">
    <source>
        <dbReference type="HAMAP-Rule" id="MF_00434"/>
    </source>
</evidence>
<name>A0A511MK84_9NOCA</name>
<dbReference type="Gene3D" id="3.30.1360.20">
    <property type="entry name" value="Transcriptional coactivator/pterin dehydratase"/>
    <property type="match status" value="1"/>
</dbReference>
<dbReference type="OrthoDB" id="15077at2"/>
<dbReference type="NCBIfam" id="NF002017">
    <property type="entry name" value="PRK00823.1-2"/>
    <property type="match status" value="1"/>
</dbReference>
<accession>A0A511MK84</accession>
<evidence type="ECO:0000256" key="2">
    <source>
        <dbReference type="ARBA" id="ARBA00006472"/>
    </source>
</evidence>
<dbReference type="Proteomes" id="UP000321424">
    <property type="component" value="Unassembled WGS sequence"/>
</dbReference>
<gene>
    <name evidence="5" type="ORF">NN4_55690</name>
</gene>
<dbReference type="GO" id="GO:0006729">
    <property type="term" value="P:tetrahydrobiopterin biosynthetic process"/>
    <property type="evidence" value="ECO:0007669"/>
    <property type="project" value="InterPro"/>
</dbReference>
<comment type="similarity">
    <text evidence="2 4">Belongs to the pterin-4-alpha-carbinolamine dehydratase family.</text>
</comment>
<dbReference type="EMBL" id="BJXA01000045">
    <property type="protein sequence ID" value="GEM41050.1"/>
    <property type="molecule type" value="Genomic_DNA"/>
</dbReference>
<evidence type="ECO:0000256" key="3">
    <source>
        <dbReference type="ARBA" id="ARBA00023239"/>
    </source>
</evidence>
<sequence>MSAPLLTETELAEALTELPDWTRDGDVLTRTVQAPSFLAGIELVRQVAEAAEAANHHPDIDIRWRKVRFALSTHDSGGLTALDVELARKIDQFAAQLG</sequence>
<organism evidence="5 6">
    <name type="scientific">Nocardia ninae NBRC 108245</name>
    <dbReference type="NCBI Taxonomy" id="1210091"/>
    <lineage>
        <taxon>Bacteria</taxon>
        <taxon>Bacillati</taxon>
        <taxon>Actinomycetota</taxon>
        <taxon>Actinomycetes</taxon>
        <taxon>Mycobacteriales</taxon>
        <taxon>Nocardiaceae</taxon>
        <taxon>Nocardia</taxon>
    </lineage>
</organism>
<dbReference type="HAMAP" id="MF_00434">
    <property type="entry name" value="Pterin_4_alpha"/>
    <property type="match status" value="1"/>
</dbReference>
<keyword evidence="3 4" id="KW-0456">Lyase</keyword>
<protein>
    <recommendedName>
        <fullName evidence="4">Putative pterin-4-alpha-carbinolamine dehydratase</fullName>
        <shortName evidence="4">PHS</shortName>
        <ecNumber evidence="4">4.2.1.96</ecNumber>
    </recommendedName>
    <alternativeName>
        <fullName evidence="4">4-alpha-hydroxy-tetrahydropterin dehydratase</fullName>
    </alternativeName>
    <alternativeName>
        <fullName evidence="4">Pterin carbinolamine dehydratase</fullName>
        <shortName evidence="4">PCD</shortName>
    </alternativeName>
</protein>
<dbReference type="Pfam" id="PF01329">
    <property type="entry name" value="Pterin_4a"/>
    <property type="match status" value="1"/>
</dbReference>
<dbReference type="SUPFAM" id="SSF55248">
    <property type="entry name" value="PCD-like"/>
    <property type="match status" value="1"/>
</dbReference>
<dbReference type="EC" id="4.2.1.96" evidence="4"/>